<proteinExistence type="inferred from homology"/>
<keyword evidence="12" id="KW-1185">Reference proteome</keyword>
<organism evidence="11 12">
    <name type="scientific">Aquibaculum arenosum</name>
    <dbReference type="NCBI Taxonomy" id="3032591"/>
    <lineage>
        <taxon>Bacteria</taxon>
        <taxon>Pseudomonadati</taxon>
        <taxon>Pseudomonadota</taxon>
        <taxon>Alphaproteobacteria</taxon>
        <taxon>Rhodospirillales</taxon>
        <taxon>Rhodovibrionaceae</taxon>
        <taxon>Aquibaculum</taxon>
    </lineage>
</organism>
<feature type="region of interest" description="Disordered" evidence="9">
    <location>
        <begin position="1"/>
        <end position="20"/>
    </location>
</feature>
<evidence type="ECO:0000256" key="3">
    <source>
        <dbReference type="ARBA" id="ARBA00022448"/>
    </source>
</evidence>
<keyword evidence="5 8" id="KW-0812">Transmembrane</keyword>
<feature type="transmembrane region" description="Helical" evidence="8">
    <location>
        <begin position="90"/>
        <end position="114"/>
    </location>
</feature>
<dbReference type="InterPro" id="IPR035906">
    <property type="entry name" value="MetI-like_sf"/>
</dbReference>
<evidence type="ECO:0000259" key="10">
    <source>
        <dbReference type="PROSITE" id="PS50928"/>
    </source>
</evidence>
<feature type="domain" description="ABC transmembrane type-1" evidence="10">
    <location>
        <begin position="95"/>
        <end position="301"/>
    </location>
</feature>
<feature type="transmembrane region" description="Helical" evidence="8">
    <location>
        <begin position="181"/>
        <end position="203"/>
    </location>
</feature>
<name>A0ABT5YPR4_9PROT</name>
<dbReference type="RefSeq" id="WP_275823535.1">
    <property type="nucleotide sequence ID" value="NZ_JARHUD010000007.1"/>
</dbReference>
<dbReference type="CDD" id="cd06261">
    <property type="entry name" value="TM_PBP2"/>
    <property type="match status" value="1"/>
</dbReference>
<keyword evidence="4" id="KW-1003">Cell membrane</keyword>
<evidence type="ECO:0000256" key="4">
    <source>
        <dbReference type="ARBA" id="ARBA00022475"/>
    </source>
</evidence>
<dbReference type="Proteomes" id="UP001215503">
    <property type="component" value="Unassembled WGS sequence"/>
</dbReference>
<dbReference type="SUPFAM" id="SSF161098">
    <property type="entry name" value="MetI-like"/>
    <property type="match status" value="1"/>
</dbReference>
<dbReference type="Pfam" id="PF00528">
    <property type="entry name" value="BPD_transp_1"/>
    <property type="match status" value="1"/>
</dbReference>
<feature type="transmembrane region" description="Helical" evidence="8">
    <location>
        <begin position="126"/>
        <end position="149"/>
    </location>
</feature>
<dbReference type="PROSITE" id="PS50928">
    <property type="entry name" value="ABC_TM1"/>
    <property type="match status" value="1"/>
</dbReference>
<gene>
    <name evidence="11" type="ORF">P2G67_12395</name>
</gene>
<protein>
    <submittedName>
        <fullName evidence="11">ABC transporter permease subunit</fullName>
    </submittedName>
</protein>
<comment type="subcellular location">
    <subcellularLocation>
        <location evidence="1 8">Cell membrane</location>
        <topology evidence="1 8">Multi-pass membrane protein</topology>
    </subcellularLocation>
</comment>
<evidence type="ECO:0000256" key="9">
    <source>
        <dbReference type="SAM" id="MobiDB-lite"/>
    </source>
</evidence>
<feature type="transmembrane region" description="Helical" evidence="8">
    <location>
        <begin position="29"/>
        <end position="49"/>
    </location>
</feature>
<evidence type="ECO:0000256" key="2">
    <source>
        <dbReference type="ARBA" id="ARBA00007069"/>
    </source>
</evidence>
<dbReference type="PANTHER" id="PTHR42929">
    <property type="entry name" value="INNER MEMBRANE ABC TRANSPORTER PERMEASE PROTEIN YDCU-RELATED-RELATED"/>
    <property type="match status" value="1"/>
</dbReference>
<keyword evidence="7 8" id="KW-0472">Membrane</keyword>
<reference evidence="11 12" key="1">
    <citation type="submission" date="2023-03" db="EMBL/GenBank/DDBJ databases">
        <title>Fodinicurvata sp. CAU 1616 isolated from sea sendiment.</title>
        <authorList>
            <person name="Kim W."/>
        </authorList>
    </citation>
    <scope>NUCLEOTIDE SEQUENCE [LARGE SCALE GENOMIC DNA]</scope>
    <source>
        <strain evidence="11 12">CAU 1616</strain>
    </source>
</reference>
<comment type="similarity">
    <text evidence="2">Belongs to the binding-protein-dependent transport system permease family. CysTW subfamily.</text>
</comment>
<evidence type="ECO:0000313" key="12">
    <source>
        <dbReference type="Proteomes" id="UP001215503"/>
    </source>
</evidence>
<keyword evidence="6 8" id="KW-1133">Transmembrane helix</keyword>
<accession>A0ABT5YPR4</accession>
<sequence length="311" mass="34704">MTTAQPTPDPRRPFPKTRRKPRFWTRGKGAVTAVPYFWLLLFFLLPFAIVLKISLAEPLIAQPPFTPLFGPDGALQATLDNYRFLWEDHLYIVAYLNSLKLAGVSTLLCLLIGYPMAYGMAKAPPALRNILLLLVILPFWTSFLLRVYAWMGILRNNGLINNLLLGLGVIDQPIQMMNTDFAIYIGITYSYLPFMILPLYAVLERLPGDLVEAAQDLGCRPWKAFATITLPLSVPGIIAGSLLVFIPAVGEFVIPSLLGGPDSLMIGRVLWDEFFGNRDWPVASAVAIALLLVLVVPIMMFQRMQLRREGA</sequence>
<feature type="transmembrane region" description="Helical" evidence="8">
    <location>
        <begin position="280"/>
        <end position="301"/>
    </location>
</feature>
<evidence type="ECO:0000256" key="5">
    <source>
        <dbReference type="ARBA" id="ARBA00022692"/>
    </source>
</evidence>
<dbReference type="PANTHER" id="PTHR42929:SF3">
    <property type="entry name" value="PUTRESCINE TRANSPORT SYSTEM PERMEASE PROTEIN POTH"/>
    <property type="match status" value="1"/>
</dbReference>
<dbReference type="Gene3D" id="1.10.3720.10">
    <property type="entry name" value="MetI-like"/>
    <property type="match status" value="1"/>
</dbReference>
<feature type="transmembrane region" description="Helical" evidence="8">
    <location>
        <begin position="224"/>
        <end position="249"/>
    </location>
</feature>
<evidence type="ECO:0000256" key="7">
    <source>
        <dbReference type="ARBA" id="ARBA00023136"/>
    </source>
</evidence>
<keyword evidence="3 8" id="KW-0813">Transport</keyword>
<evidence type="ECO:0000256" key="8">
    <source>
        <dbReference type="RuleBase" id="RU363032"/>
    </source>
</evidence>
<evidence type="ECO:0000313" key="11">
    <source>
        <dbReference type="EMBL" id="MDF2096776.1"/>
    </source>
</evidence>
<evidence type="ECO:0000256" key="6">
    <source>
        <dbReference type="ARBA" id="ARBA00022989"/>
    </source>
</evidence>
<dbReference type="InterPro" id="IPR000515">
    <property type="entry name" value="MetI-like"/>
</dbReference>
<comment type="caution">
    <text evidence="11">The sequence shown here is derived from an EMBL/GenBank/DDBJ whole genome shotgun (WGS) entry which is preliminary data.</text>
</comment>
<dbReference type="EMBL" id="JARHUD010000007">
    <property type="protein sequence ID" value="MDF2096776.1"/>
    <property type="molecule type" value="Genomic_DNA"/>
</dbReference>
<evidence type="ECO:0000256" key="1">
    <source>
        <dbReference type="ARBA" id="ARBA00004651"/>
    </source>
</evidence>